<dbReference type="AlphaFoldDB" id="A0A2Z3H176"/>
<evidence type="ECO:0008006" key="4">
    <source>
        <dbReference type="Google" id="ProtNLM"/>
    </source>
</evidence>
<keyword evidence="3" id="KW-1185">Reference proteome</keyword>
<dbReference type="Pfam" id="PF13557">
    <property type="entry name" value="Phenol_MetA_deg"/>
    <property type="match status" value="1"/>
</dbReference>
<protein>
    <recommendedName>
        <fullName evidence="4">Transporter</fullName>
    </recommendedName>
</protein>
<dbReference type="KEGG" id="gog:C1280_28385"/>
<sequence length="337" mass="36643">MCPRRIGSGSFHMLLTLAATFPLSCLSPALFAQSNDMSAPDMSAPQAVEALEAVGEPSSPLRLRDVARWSIVGMPGDTREWAPLTHHTFLTEGWREPWIPHPVGTGGAPRDGWLNTLDGFFPRSANVLYGRTYGRNEDGSQFGTFQFVTPLSRRLFIGIDGLGLVDSPAVRRTGSGLADLVVTPRVMIHETKNLSLSAGASIRVPIGDDRNGENQTRIAPLFAFWTAVGGGWSVRGGAGIDIELGRSAAPDEVLFTNLAVGQTITPKEAVPFGSFTYFLSAITRTRLDDSGRTLVTLTPGIRSHIGRGFFFLFGYELPVTPSRPFDRRAVFQFVQTF</sequence>
<organism evidence="2 3">
    <name type="scientific">Gemmata obscuriglobus</name>
    <dbReference type="NCBI Taxonomy" id="114"/>
    <lineage>
        <taxon>Bacteria</taxon>
        <taxon>Pseudomonadati</taxon>
        <taxon>Planctomycetota</taxon>
        <taxon>Planctomycetia</taxon>
        <taxon>Gemmatales</taxon>
        <taxon>Gemmataceae</taxon>
        <taxon>Gemmata</taxon>
    </lineage>
</organism>
<dbReference type="EMBL" id="CP025958">
    <property type="protein sequence ID" value="AWM40519.1"/>
    <property type="molecule type" value="Genomic_DNA"/>
</dbReference>
<dbReference type="OrthoDB" id="7389790at2"/>
<reference evidence="2 3" key="1">
    <citation type="submission" date="2018-01" db="EMBL/GenBank/DDBJ databases">
        <title>G. obscuriglobus.</title>
        <authorList>
            <person name="Franke J."/>
            <person name="Blomberg W."/>
            <person name="Selmecki A."/>
        </authorList>
    </citation>
    <scope>NUCLEOTIDE SEQUENCE [LARGE SCALE GENOMIC DNA]</scope>
    <source>
        <strain evidence="2 3">DSM 5831</strain>
    </source>
</reference>
<evidence type="ECO:0000256" key="1">
    <source>
        <dbReference type="SAM" id="SignalP"/>
    </source>
</evidence>
<feature type="chain" id="PRO_5016343181" description="Transporter" evidence="1">
    <location>
        <begin position="33"/>
        <end position="337"/>
    </location>
</feature>
<evidence type="ECO:0000313" key="2">
    <source>
        <dbReference type="EMBL" id="AWM40519.1"/>
    </source>
</evidence>
<feature type="signal peptide" evidence="1">
    <location>
        <begin position="1"/>
        <end position="32"/>
    </location>
</feature>
<dbReference type="InterPro" id="IPR025737">
    <property type="entry name" value="FApF"/>
</dbReference>
<gene>
    <name evidence="2" type="ORF">C1280_28385</name>
</gene>
<accession>A0A2Z3H176</accession>
<keyword evidence="1" id="KW-0732">Signal</keyword>
<proteinExistence type="predicted"/>
<evidence type="ECO:0000313" key="3">
    <source>
        <dbReference type="Proteomes" id="UP000245802"/>
    </source>
</evidence>
<dbReference type="Proteomes" id="UP000245802">
    <property type="component" value="Chromosome"/>
</dbReference>
<name>A0A2Z3H176_9BACT</name>